<accession>A0ABW8JF00</accession>
<dbReference type="GO" id="GO:0032259">
    <property type="term" value="P:methylation"/>
    <property type="evidence" value="ECO:0007669"/>
    <property type="project" value="UniProtKB-KW"/>
</dbReference>
<comment type="caution">
    <text evidence="9">The sequence shown here is derived from an EMBL/GenBank/DDBJ whole genome shotgun (WGS) entry which is preliminary data.</text>
</comment>
<dbReference type="SUPFAM" id="SSF53335">
    <property type="entry name" value="S-adenosyl-L-methionine-dependent methyltransferases"/>
    <property type="match status" value="1"/>
</dbReference>
<evidence type="ECO:0000313" key="10">
    <source>
        <dbReference type="Proteomes" id="UP001620461"/>
    </source>
</evidence>
<dbReference type="PROSITE" id="PS01279">
    <property type="entry name" value="PCMT"/>
    <property type="match status" value="1"/>
</dbReference>
<dbReference type="NCBIfam" id="NF001453">
    <property type="entry name" value="PRK00312.1"/>
    <property type="match status" value="1"/>
</dbReference>
<dbReference type="Pfam" id="PF01135">
    <property type="entry name" value="PCMT"/>
    <property type="match status" value="1"/>
</dbReference>
<dbReference type="Gene3D" id="3.40.50.150">
    <property type="entry name" value="Vaccinia Virus protein VP39"/>
    <property type="match status" value="1"/>
</dbReference>
<evidence type="ECO:0000256" key="8">
    <source>
        <dbReference type="SAM" id="MobiDB-lite"/>
    </source>
</evidence>
<dbReference type="EMBL" id="JADIKJ010000001">
    <property type="protein sequence ID" value="MFK2898871.1"/>
    <property type="molecule type" value="Genomic_DNA"/>
</dbReference>
<evidence type="ECO:0000313" key="9">
    <source>
        <dbReference type="EMBL" id="MFK2898871.1"/>
    </source>
</evidence>
<dbReference type="InterPro" id="IPR029063">
    <property type="entry name" value="SAM-dependent_MTases_sf"/>
</dbReference>
<evidence type="ECO:0000256" key="5">
    <source>
        <dbReference type="ARBA" id="ARBA00022679"/>
    </source>
</evidence>
<name>A0ABW8JF00_9GAMM</name>
<comment type="subcellular location">
    <subcellularLocation>
        <location evidence="1 7">Cytoplasm</location>
    </subcellularLocation>
</comment>
<dbReference type="GO" id="GO:0004719">
    <property type="term" value="F:protein-L-isoaspartate (D-aspartate) O-methyltransferase activity"/>
    <property type="evidence" value="ECO:0007669"/>
    <property type="project" value="UniProtKB-EC"/>
</dbReference>
<keyword evidence="5 7" id="KW-0808">Transferase</keyword>
<dbReference type="PANTHER" id="PTHR11579:SF0">
    <property type="entry name" value="PROTEIN-L-ISOASPARTATE(D-ASPARTATE) O-METHYLTRANSFERASE"/>
    <property type="match status" value="1"/>
</dbReference>
<dbReference type="PANTHER" id="PTHR11579">
    <property type="entry name" value="PROTEIN-L-ISOASPARTATE O-METHYLTRANSFERASE"/>
    <property type="match status" value="1"/>
</dbReference>
<protein>
    <recommendedName>
        <fullName evidence="7">Protein-L-isoaspartate O-methyltransferase</fullName>
        <ecNumber evidence="7">2.1.1.77</ecNumber>
    </recommendedName>
    <alternativeName>
        <fullName evidence="7">L-isoaspartyl protein carboxyl methyltransferase</fullName>
    </alternativeName>
    <alternativeName>
        <fullName evidence="7">Protein L-isoaspartyl methyltransferase</fullName>
    </alternativeName>
    <alternativeName>
        <fullName evidence="7">Protein-beta-aspartate methyltransferase</fullName>
        <shortName evidence="7">PIMT</shortName>
    </alternativeName>
</protein>
<organism evidence="9 10">
    <name type="scientific">Dyella jejuensis</name>
    <dbReference type="NCBI Taxonomy" id="1432009"/>
    <lineage>
        <taxon>Bacteria</taxon>
        <taxon>Pseudomonadati</taxon>
        <taxon>Pseudomonadota</taxon>
        <taxon>Gammaproteobacteria</taxon>
        <taxon>Lysobacterales</taxon>
        <taxon>Rhodanobacteraceae</taxon>
        <taxon>Dyella</taxon>
    </lineage>
</organism>
<evidence type="ECO:0000256" key="3">
    <source>
        <dbReference type="ARBA" id="ARBA00022490"/>
    </source>
</evidence>
<keyword evidence="4 7" id="KW-0489">Methyltransferase</keyword>
<gene>
    <name evidence="7" type="primary">pcm</name>
    <name evidence="9" type="ORF">ISP15_00790</name>
</gene>
<keyword evidence="3 7" id="KW-0963">Cytoplasm</keyword>
<evidence type="ECO:0000256" key="7">
    <source>
        <dbReference type="HAMAP-Rule" id="MF_00090"/>
    </source>
</evidence>
<dbReference type="NCBIfam" id="TIGR00080">
    <property type="entry name" value="pimt"/>
    <property type="match status" value="1"/>
</dbReference>
<dbReference type="EC" id="2.1.1.77" evidence="7"/>
<dbReference type="HAMAP" id="MF_00090">
    <property type="entry name" value="PIMT"/>
    <property type="match status" value="1"/>
</dbReference>
<feature type="active site" evidence="7">
    <location>
        <position position="88"/>
    </location>
</feature>
<dbReference type="CDD" id="cd02440">
    <property type="entry name" value="AdoMet_MTases"/>
    <property type="match status" value="1"/>
</dbReference>
<feature type="region of interest" description="Disordered" evidence="8">
    <location>
        <begin position="1"/>
        <end position="32"/>
    </location>
</feature>
<keyword evidence="6 7" id="KW-0949">S-adenosyl-L-methionine</keyword>
<proteinExistence type="inferred from homology"/>
<evidence type="ECO:0000256" key="6">
    <source>
        <dbReference type="ARBA" id="ARBA00022691"/>
    </source>
</evidence>
<keyword evidence="10" id="KW-1185">Reference proteome</keyword>
<sequence length="244" mass="26804">MAWATTPTARPREVNVHPLPPSALKGEGMTSQRARDRLAVKLKEEGIHDQRVIDVIRHLPRHHFIDQALHSRAYENTALPIGHGQTISQPWVVARMTEALLEPFDAKSGRPRKVLEIGTGSGYQAVVLARLVPQVYTVERIEELLRQARRRFRQLGIDNIRSRHDDGKLGWAAEAPFDAIILTAAGDAIPHQVLDQLSPDGVLVAPVGSPSSQTLIRMRGDGQGDFVQEELAAVSFVPLLGGIG</sequence>
<comment type="similarity">
    <text evidence="2 7">Belongs to the methyltransferase superfamily. L-isoaspartyl/D-aspartyl protein methyltransferase family.</text>
</comment>
<comment type="function">
    <text evidence="7">Catalyzes the methyl esterification of L-isoaspartyl residues in peptides and proteins that result from spontaneous decomposition of normal L-aspartyl and L-asparaginyl residues. It plays a role in the repair and/or degradation of damaged proteins.</text>
</comment>
<reference evidence="9 10" key="1">
    <citation type="submission" date="2020-10" db="EMBL/GenBank/DDBJ databases">
        <title>Phylogeny of dyella-like bacteria.</title>
        <authorList>
            <person name="Fu J."/>
        </authorList>
    </citation>
    <scope>NUCLEOTIDE SEQUENCE [LARGE SCALE GENOMIC DNA]</scope>
    <source>
        <strain evidence="9 10">JP1</strain>
    </source>
</reference>
<evidence type="ECO:0000256" key="2">
    <source>
        <dbReference type="ARBA" id="ARBA00005369"/>
    </source>
</evidence>
<comment type="catalytic activity">
    <reaction evidence="7">
        <text>[protein]-L-isoaspartate + S-adenosyl-L-methionine = [protein]-L-isoaspartate alpha-methyl ester + S-adenosyl-L-homocysteine</text>
        <dbReference type="Rhea" id="RHEA:12705"/>
        <dbReference type="Rhea" id="RHEA-COMP:12143"/>
        <dbReference type="Rhea" id="RHEA-COMP:12144"/>
        <dbReference type="ChEBI" id="CHEBI:57856"/>
        <dbReference type="ChEBI" id="CHEBI:59789"/>
        <dbReference type="ChEBI" id="CHEBI:90596"/>
        <dbReference type="ChEBI" id="CHEBI:90598"/>
        <dbReference type="EC" id="2.1.1.77"/>
    </reaction>
</comment>
<evidence type="ECO:0000256" key="1">
    <source>
        <dbReference type="ARBA" id="ARBA00004496"/>
    </source>
</evidence>
<evidence type="ECO:0000256" key="4">
    <source>
        <dbReference type="ARBA" id="ARBA00022603"/>
    </source>
</evidence>
<dbReference type="Proteomes" id="UP001620461">
    <property type="component" value="Unassembled WGS sequence"/>
</dbReference>
<dbReference type="InterPro" id="IPR000682">
    <property type="entry name" value="PCMT"/>
</dbReference>